<accession>A0A8J2YVK2</accession>
<gene>
    <name evidence="2" type="ORF">GCM10011611_37140</name>
</gene>
<evidence type="ECO:0008006" key="4">
    <source>
        <dbReference type="Google" id="ProtNLM"/>
    </source>
</evidence>
<feature type="region of interest" description="Disordered" evidence="1">
    <location>
        <begin position="1"/>
        <end position="20"/>
    </location>
</feature>
<dbReference type="InterPro" id="IPR009922">
    <property type="entry name" value="DUF1457"/>
</dbReference>
<evidence type="ECO:0000313" key="3">
    <source>
        <dbReference type="Proteomes" id="UP000646365"/>
    </source>
</evidence>
<reference evidence="2" key="2">
    <citation type="submission" date="2020-09" db="EMBL/GenBank/DDBJ databases">
        <authorList>
            <person name="Sun Q."/>
            <person name="Zhou Y."/>
        </authorList>
    </citation>
    <scope>NUCLEOTIDE SEQUENCE</scope>
    <source>
        <strain evidence="2">CGMCC 1.15725</strain>
    </source>
</reference>
<comment type="caution">
    <text evidence="2">The sequence shown here is derived from an EMBL/GenBank/DDBJ whole genome shotgun (WGS) entry which is preliminary data.</text>
</comment>
<evidence type="ECO:0000256" key="1">
    <source>
        <dbReference type="SAM" id="MobiDB-lite"/>
    </source>
</evidence>
<sequence length="192" mass="22273">MSSLTLDRRPPLPLATPQDMGTARIAQPTIKRPELGRLLQHWHELRGDQRLPRRSELEPTDIAYCLGNVALVEIERPFRPRYRLVGTRLAELLGEDPTGRYVDEMASPRARTEALTAYRRAVETGQPVYTERVFNLLFLKFGYYRLLLPFAWRSEGQADLVVAAFFETDRTFRRAVDWLSRIRTSLTAKRDQ</sequence>
<reference evidence="2" key="1">
    <citation type="journal article" date="2014" name="Int. J. Syst. Evol. Microbiol.">
        <title>Complete genome sequence of Corynebacterium casei LMG S-19264T (=DSM 44701T), isolated from a smear-ripened cheese.</title>
        <authorList>
            <consortium name="US DOE Joint Genome Institute (JGI-PGF)"/>
            <person name="Walter F."/>
            <person name="Albersmeier A."/>
            <person name="Kalinowski J."/>
            <person name="Ruckert C."/>
        </authorList>
    </citation>
    <scope>NUCLEOTIDE SEQUENCE</scope>
    <source>
        <strain evidence="2">CGMCC 1.15725</strain>
    </source>
</reference>
<keyword evidence="3" id="KW-1185">Reference proteome</keyword>
<dbReference type="EMBL" id="BMJQ01000009">
    <property type="protein sequence ID" value="GGF27699.1"/>
    <property type="molecule type" value="Genomic_DNA"/>
</dbReference>
<evidence type="ECO:0000313" key="2">
    <source>
        <dbReference type="EMBL" id="GGF27699.1"/>
    </source>
</evidence>
<dbReference type="AlphaFoldDB" id="A0A8J2YVK2"/>
<proteinExistence type="predicted"/>
<organism evidence="2 3">
    <name type="scientific">Aliidongia dinghuensis</name>
    <dbReference type="NCBI Taxonomy" id="1867774"/>
    <lineage>
        <taxon>Bacteria</taxon>
        <taxon>Pseudomonadati</taxon>
        <taxon>Pseudomonadota</taxon>
        <taxon>Alphaproteobacteria</taxon>
        <taxon>Rhodospirillales</taxon>
        <taxon>Dongiaceae</taxon>
        <taxon>Aliidongia</taxon>
    </lineage>
</organism>
<protein>
    <recommendedName>
        <fullName evidence="4">PAS domain-containing protein</fullName>
    </recommendedName>
</protein>
<feature type="compositionally biased region" description="Basic and acidic residues" evidence="1">
    <location>
        <begin position="1"/>
        <end position="10"/>
    </location>
</feature>
<dbReference type="Proteomes" id="UP000646365">
    <property type="component" value="Unassembled WGS sequence"/>
</dbReference>
<dbReference type="Pfam" id="PF07310">
    <property type="entry name" value="PAS_5"/>
    <property type="match status" value="1"/>
</dbReference>
<name>A0A8J2YVK2_9PROT</name>